<dbReference type="CDD" id="cd06170">
    <property type="entry name" value="LuxR_C_like"/>
    <property type="match status" value="1"/>
</dbReference>
<dbReference type="PROSITE" id="PS50043">
    <property type="entry name" value="HTH_LUXR_2"/>
    <property type="match status" value="1"/>
</dbReference>
<sequence>MESTLESLERIGLLVPSTETPGGYVAIDPDAALYRLFAAEERQVARHKEKLARTRDSIRAIMGDFMNLRAYGRDVIEVETLRSVSQANAFLDDAVSLVKSRECTMHPGGIPPVDLMDDMLLRDSEVMSRGIKVRTLYAQHIAEVPHMGEYLESASQLGMEVRLAAHLPLRMLLFDDSLALLPIDPQDSSQGAFAIRGTELVRSLQSLFDFCWHNATPFEPRSQKSHSEIEITAQEQLIVRMLAAGMKDESIARQLGVSARTLSRTIAAFLDRLGVETRFQAALKVAELGVLNTPATPLSPQPGS</sequence>
<evidence type="ECO:0000313" key="3">
    <source>
        <dbReference type="Proteomes" id="UP001212326"/>
    </source>
</evidence>
<dbReference type="InterPro" id="IPR051797">
    <property type="entry name" value="TrmB-like"/>
</dbReference>
<dbReference type="SUPFAM" id="SSF46894">
    <property type="entry name" value="C-terminal effector domain of the bipartite response regulators"/>
    <property type="match status" value="1"/>
</dbReference>
<proteinExistence type="predicted"/>
<dbReference type="SMART" id="SM00421">
    <property type="entry name" value="HTH_LUXR"/>
    <property type="match status" value="1"/>
</dbReference>
<dbReference type="RefSeq" id="WP_270082751.1">
    <property type="nucleotide sequence ID" value="NZ_CP115300.1"/>
</dbReference>
<evidence type="ECO:0000313" key="2">
    <source>
        <dbReference type="EMBL" id="WBO65129.1"/>
    </source>
</evidence>
<dbReference type="EMBL" id="CP115300">
    <property type="protein sequence ID" value="WBO65129.1"/>
    <property type="molecule type" value="Genomic_DNA"/>
</dbReference>
<dbReference type="InterPro" id="IPR000792">
    <property type="entry name" value="Tscrpt_reg_LuxR_C"/>
</dbReference>
<organism evidence="2 3">
    <name type="scientific">Streptomyces camelliae</name>
    <dbReference type="NCBI Taxonomy" id="3004093"/>
    <lineage>
        <taxon>Bacteria</taxon>
        <taxon>Bacillati</taxon>
        <taxon>Actinomycetota</taxon>
        <taxon>Actinomycetes</taxon>
        <taxon>Kitasatosporales</taxon>
        <taxon>Streptomycetaceae</taxon>
        <taxon>Streptomyces</taxon>
    </lineage>
</organism>
<evidence type="ECO:0000259" key="1">
    <source>
        <dbReference type="PROSITE" id="PS50043"/>
    </source>
</evidence>
<dbReference type="Pfam" id="PF00196">
    <property type="entry name" value="GerE"/>
    <property type="match status" value="1"/>
</dbReference>
<dbReference type="Proteomes" id="UP001212326">
    <property type="component" value="Chromosome"/>
</dbReference>
<dbReference type="PANTHER" id="PTHR34293:SF1">
    <property type="entry name" value="HTH-TYPE TRANSCRIPTIONAL REGULATOR TRMBL2"/>
    <property type="match status" value="1"/>
</dbReference>
<protein>
    <submittedName>
        <fullName evidence="2">Helix-turn-helix transcriptional regulator</fullName>
    </submittedName>
</protein>
<gene>
    <name evidence="2" type="ORF">O1G22_20970</name>
</gene>
<dbReference type="InterPro" id="IPR016032">
    <property type="entry name" value="Sig_transdc_resp-reg_C-effctor"/>
</dbReference>
<accession>A0ABY7P594</accession>
<dbReference type="InterPro" id="IPR036388">
    <property type="entry name" value="WH-like_DNA-bd_sf"/>
</dbReference>
<feature type="domain" description="HTH luxR-type" evidence="1">
    <location>
        <begin position="224"/>
        <end position="289"/>
    </location>
</feature>
<reference evidence="2 3" key="1">
    <citation type="submission" date="2022-12" db="EMBL/GenBank/DDBJ databases">
        <authorList>
            <person name="Mo P."/>
        </authorList>
    </citation>
    <scope>NUCLEOTIDE SEQUENCE [LARGE SCALE GENOMIC DNA]</scope>
    <source>
        <strain evidence="2 3">HUAS 2-6</strain>
    </source>
</reference>
<name>A0ABY7P594_9ACTN</name>
<dbReference type="PANTHER" id="PTHR34293">
    <property type="entry name" value="HTH-TYPE TRANSCRIPTIONAL REGULATOR TRMBL2"/>
    <property type="match status" value="1"/>
</dbReference>
<keyword evidence="3" id="KW-1185">Reference proteome</keyword>
<dbReference type="Gene3D" id="1.10.10.10">
    <property type="entry name" value="Winged helix-like DNA-binding domain superfamily/Winged helix DNA-binding domain"/>
    <property type="match status" value="1"/>
</dbReference>